<keyword evidence="9" id="KW-1185">Reference proteome</keyword>
<keyword evidence="4" id="KW-1015">Disulfide bond</keyword>
<dbReference type="Gene3D" id="3.40.30.10">
    <property type="entry name" value="Glutaredoxin"/>
    <property type="match status" value="1"/>
</dbReference>
<accession>A0ABT2WI71</accession>
<dbReference type="InterPro" id="IPR013766">
    <property type="entry name" value="Thioredoxin_domain"/>
</dbReference>
<dbReference type="InterPro" id="IPR050553">
    <property type="entry name" value="Thioredoxin_ResA/DsbE_sf"/>
</dbReference>
<dbReference type="RefSeq" id="WP_263062152.1">
    <property type="nucleotide sequence ID" value="NZ_JAOUSE010000051.1"/>
</dbReference>
<sequence length="177" mass="20338">MRNKKNRLILRSVILVMLSAAIIFVLYSNFAKDTKKVAAIGEEAPDFVLKDLEGNEYKLSDYRGKGVFLNFWGTWCEPCKDEMPYMQNQYKKYKDEGVEIIAINVGETKIAIENFAKQYNLSFPIVVDESGEVQKAYGIFPLPATYLINSDGIIVDYIESTMTEEMVQQYMEKIKPE</sequence>
<evidence type="ECO:0000256" key="5">
    <source>
        <dbReference type="ARBA" id="ARBA00023284"/>
    </source>
</evidence>
<organism evidence="8 9">
    <name type="scientific">Pallidibacillus thermolactis</name>
    <dbReference type="NCBI Taxonomy" id="251051"/>
    <lineage>
        <taxon>Bacteria</taxon>
        <taxon>Bacillati</taxon>
        <taxon>Bacillota</taxon>
        <taxon>Bacilli</taxon>
        <taxon>Bacillales</taxon>
        <taxon>Bacillaceae</taxon>
        <taxon>Pallidibacillus</taxon>
    </lineage>
</organism>
<dbReference type="PANTHER" id="PTHR42852">
    <property type="entry name" value="THIOL:DISULFIDE INTERCHANGE PROTEIN DSBE"/>
    <property type="match status" value="1"/>
</dbReference>
<keyword evidence="5" id="KW-0676">Redox-active center</keyword>
<protein>
    <submittedName>
        <fullName evidence="8">Thiol-disulfide oxidoreductase ResA</fullName>
    </submittedName>
</protein>
<dbReference type="PANTHER" id="PTHR42852:SF6">
    <property type="entry name" value="THIOL:DISULFIDE INTERCHANGE PROTEIN DSBE"/>
    <property type="match status" value="1"/>
</dbReference>
<dbReference type="CDD" id="cd02966">
    <property type="entry name" value="TlpA_like_family"/>
    <property type="match status" value="1"/>
</dbReference>
<evidence type="ECO:0000313" key="8">
    <source>
        <dbReference type="EMBL" id="MCU9595383.1"/>
    </source>
</evidence>
<keyword evidence="6" id="KW-0472">Membrane</keyword>
<dbReference type="SUPFAM" id="SSF52833">
    <property type="entry name" value="Thioredoxin-like"/>
    <property type="match status" value="1"/>
</dbReference>
<dbReference type="InterPro" id="IPR017937">
    <property type="entry name" value="Thioredoxin_CS"/>
</dbReference>
<feature type="domain" description="Thioredoxin" evidence="7">
    <location>
        <begin position="38"/>
        <end position="176"/>
    </location>
</feature>
<dbReference type="InterPro" id="IPR000866">
    <property type="entry name" value="AhpC/TSA"/>
</dbReference>
<feature type="transmembrane region" description="Helical" evidence="6">
    <location>
        <begin position="12"/>
        <end position="30"/>
    </location>
</feature>
<comment type="subcellular location">
    <subcellularLocation>
        <location evidence="1">Cell envelope</location>
    </subcellularLocation>
</comment>
<dbReference type="PROSITE" id="PS51352">
    <property type="entry name" value="THIOREDOXIN_2"/>
    <property type="match status" value="1"/>
</dbReference>
<name>A0ABT2WI71_9BACI</name>
<dbReference type="Pfam" id="PF00578">
    <property type="entry name" value="AhpC-TSA"/>
    <property type="match status" value="1"/>
</dbReference>
<dbReference type="InterPro" id="IPR036249">
    <property type="entry name" value="Thioredoxin-like_sf"/>
</dbReference>
<evidence type="ECO:0000313" key="9">
    <source>
        <dbReference type="Proteomes" id="UP001208656"/>
    </source>
</evidence>
<evidence type="ECO:0000256" key="6">
    <source>
        <dbReference type="SAM" id="Phobius"/>
    </source>
</evidence>
<keyword evidence="2" id="KW-0201">Cytochrome c-type biogenesis</keyword>
<gene>
    <name evidence="8" type="primary">resA</name>
    <name evidence="8" type="ORF">OEV82_13115</name>
</gene>
<dbReference type="EMBL" id="JAOUSE010000051">
    <property type="protein sequence ID" value="MCU9595383.1"/>
    <property type="molecule type" value="Genomic_DNA"/>
</dbReference>
<evidence type="ECO:0000256" key="1">
    <source>
        <dbReference type="ARBA" id="ARBA00004196"/>
    </source>
</evidence>
<reference evidence="8 9" key="1">
    <citation type="submission" date="2022-10" db="EMBL/GenBank/DDBJ databases">
        <title>Description of Fervidibacillus gen. nov. in the family Fervidibacillaceae fam. nov. with two species, Fervidibacillus albus sp. nov., and Fervidibacillus halotolerans sp. nov., isolated from tidal flat sediments.</title>
        <authorList>
            <person name="Kwon K.K."/>
            <person name="Yang S.-H."/>
        </authorList>
    </citation>
    <scope>NUCLEOTIDE SEQUENCE [LARGE SCALE GENOMIC DNA]</scope>
    <source>
        <strain evidence="8 9">DSM 23332</strain>
    </source>
</reference>
<evidence type="ECO:0000259" key="7">
    <source>
        <dbReference type="PROSITE" id="PS51352"/>
    </source>
</evidence>
<keyword evidence="3" id="KW-0735">Signal-anchor</keyword>
<dbReference type="PROSITE" id="PS00194">
    <property type="entry name" value="THIOREDOXIN_1"/>
    <property type="match status" value="1"/>
</dbReference>
<keyword evidence="6" id="KW-1133">Transmembrane helix</keyword>
<proteinExistence type="predicted"/>
<evidence type="ECO:0000256" key="4">
    <source>
        <dbReference type="ARBA" id="ARBA00023157"/>
    </source>
</evidence>
<evidence type="ECO:0000256" key="3">
    <source>
        <dbReference type="ARBA" id="ARBA00022968"/>
    </source>
</evidence>
<evidence type="ECO:0000256" key="2">
    <source>
        <dbReference type="ARBA" id="ARBA00022748"/>
    </source>
</evidence>
<dbReference type="Proteomes" id="UP001208656">
    <property type="component" value="Unassembled WGS sequence"/>
</dbReference>
<keyword evidence="6" id="KW-0812">Transmembrane</keyword>
<dbReference type="NCBIfam" id="NF002854">
    <property type="entry name" value="PRK03147.1"/>
    <property type="match status" value="1"/>
</dbReference>
<comment type="caution">
    <text evidence="8">The sequence shown here is derived from an EMBL/GenBank/DDBJ whole genome shotgun (WGS) entry which is preliminary data.</text>
</comment>